<dbReference type="Gene3D" id="3.20.20.140">
    <property type="entry name" value="Metal-dependent hydrolases"/>
    <property type="match status" value="2"/>
</dbReference>
<dbReference type="EMBL" id="AZHX01000548">
    <property type="protein sequence ID" value="ETX07023.1"/>
    <property type="molecule type" value="Genomic_DNA"/>
</dbReference>
<dbReference type="NCBIfam" id="NF011990">
    <property type="entry name" value="PRK15446.2-6"/>
    <property type="match status" value="1"/>
</dbReference>
<dbReference type="PATRIC" id="fig|1429439.4.peg.2339"/>
<dbReference type="NCBIfam" id="NF011984">
    <property type="entry name" value="PRK15446.1-5"/>
    <property type="match status" value="1"/>
</dbReference>
<dbReference type="InterPro" id="IPR032466">
    <property type="entry name" value="Metal_Hydrolase"/>
</dbReference>
<protein>
    <recommendedName>
        <fullName evidence="1">Amidohydrolase 3 domain-containing protein</fullName>
    </recommendedName>
</protein>
<reference evidence="2 3" key="1">
    <citation type="journal article" date="2014" name="Nature">
        <title>An environmental bacterial taxon with a large and distinct metabolic repertoire.</title>
        <authorList>
            <person name="Wilson M.C."/>
            <person name="Mori T."/>
            <person name="Ruckert C."/>
            <person name="Uria A.R."/>
            <person name="Helf M.J."/>
            <person name="Takada K."/>
            <person name="Gernert C."/>
            <person name="Steffens U.A."/>
            <person name="Heycke N."/>
            <person name="Schmitt S."/>
            <person name="Rinke C."/>
            <person name="Helfrich E.J."/>
            <person name="Brachmann A.O."/>
            <person name="Gurgui C."/>
            <person name="Wakimoto T."/>
            <person name="Kracht M."/>
            <person name="Crusemann M."/>
            <person name="Hentschel U."/>
            <person name="Abe I."/>
            <person name="Matsunaga S."/>
            <person name="Kalinowski J."/>
            <person name="Takeyama H."/>
            <person name="Piel J."/>
        </authorList>
    </citation>
    <scope>NUCLEOTIDE SEQUENCE [LARGE SCALE GENOMIC DNA]</scope>
    <source>
        <strain evidence="3">TSY2</strain>
    </source>
</reference>
<accession>W4M9Z7</accession>
<dbReference type="InterPro" id="IPR013108">
    <property type="entry name" value="Amidohydro_3"/>
</dbReference>
<organism evidence="2 3">
    <name type="scientific">Candidatus Entotheonella gemina</name>
    <dbReference type="NCBI Taxonomy" id="1429439"/>
    <lineage>
        <taxon>Bacteria</taxon>
        <taxon>Pseudomonadati</taxon>
        <taxon>Nitrospinota/Tectimicrobiota group</taxon>
        <taxon>Candidatus Tectimicrobiota</taxon>
        <taxon>Candidatus Entotheonellia</taxon>
        <taxon>Candidatus Entotheonellales</taxon>
        <taxon>Candidatus Entotheonellaceae</taxon>
        <taxon>Candidatus Entotheonella</taxon>
    </lineage>
</organism>
<sequence>MPVTSEDSWVLTHAKLVLPHEVIEGSLRVERGVISAIDPGPAAVPEAIDGQQDIVIPGLIELHTDNLERHAVPRPQVRWPMLAAVLAHDAELAAAGITTVFDSLQVGSASTASLRQQIFEDCVDTIEQVRSDSLTKAEHFLHFRCEISTPNMLERFHKYADIDGLRLISLMDHTPGQRQWVDLDKYRRRVKKLDGLTDQELDEHIQQRYVQQQQYAAHNERELIAWLHHRNLPLATHDDATVEHAQEAFAKGARIAEFPTTVEAATTANALGMQILMGAPNLMLGGSHSGNVATAALAAQGLVDILSSDYVPTSLLAGAIKLYSDIGYSLPDAMATVTAAPAWAAGFEDRGEIAVGKRADLVRLRLQNGIPLVQSVWRAGRRVA</sequence>
<dbReference type="NCBIfam" id="TIGR02318">
    <property type="entry name" value="phosphono_phnM"/>
    <property type="match status" value="1"/>
</dbReference>
<name>W4M9Z7_9BACT</name>
<dbReference type="PANTHER" id="PTHR43135">
    <property type="entry name" value="ALPHA-D-RIBOSE 1-METHYLPHOSPHONATE 5-TRIPHOSPHATE DIPHOSPHATASE"/>
    <property type="match status" value="1"/>
</dbReference>
<dbReference type="InterPro" id="IPR011059">
    <property type="entry name" value="Metal-dep_hydrolase_composite"/>
</dbReference>
<dbReference type="Proteomes" id="UP000019140">
    <property type="component" value="Unassembled WGS sequence"/>
</dbReference>
<dbReference type="SUPFAM" id="SSF51338">
    <property type="entry name" value="Composite domain of metallo-dependent hydrolases"/>
    <property type="match status" value="1"/>
</dbReference>
<dbReference type="Gene3D" id="2.30.40.10">
    <property type="entry name" value="Urease, subunit C, domain 1"/>
    <property type="match status" value="2"/>
</dbReference>
<dbReference type="PANTHER" id="PTHR43135:SF3">
    <property type="entry name" value="ALPHA-D-RIBOSE 1-METHYLPHOSPHONATE 5-TRIPHOSPHATE DIPHOSPHATASE"/>
    <property type="match status" value="1"/>
</dbReference>
<dbReference type="GO" id="GO:0016810">
    <property type="term" value="F:hydrolase activity, acting on carbon-nitrogen (but not peptide) bonds"/>
    <property type="evidence" value="ECO:0007669"/>
    <property type="project" value="InterPro"/>
</dbReference>
<dbReference type="GO" id="GO:0019700">
    <property type="term" value="P:organic phosphonate catabolic process"/>
    <property type="evidence" value="ECO:0007669"/>
    <property type="project" value="InterPro"/>
</dbReference>
<gene>
    <name evidence="2" type="ORF">ETSY2_13690</name>
</gene>
<evidence type="ECO:0000313" key="3">
    <source>
        <dbReference type="Proteomes" id="UP000019140"/>
    </source>
</evidence>
<feature type="domain" description="Amidohydrolase 3" evidence="1">
    <location>
        <begin position="221"/>
        <end position="365"/>
    </location>
</feature>
<dbReference type="Pfam" id="PF07969">
    <property type="entry name" value="Amidohydro_3"/>
    <property type="match status" value="1"/>
</dbReference>
<dbReference type="SUPFAM" id="SSF51556">
    <property type="entry name" value="Metallo-dependent hydrolases"/>
    <property type="match status" value="1"/>
</dbReference>
<proteinExistence type="predicted"/>
<dbReference type="InterPro" id="IPR012696">
    <property type="entry name" value="PhnM"/>
</dbReference>
<evidence type="ECO:0000259" key="1">
    <source>
        <dbReference type="Pfam" id="PF07969"/>
    </source>
</evidence>
<dbReference type="NCBIfam" id="NF011981">
    <property type="entry name" value="PRK15446.1-2"/>
    <property type="match status" value="1"/>
</dbReference>
<dbReference type="AlphaFoldDB" id="W4M9Z7"/>
<dbReference type="HOGENOM" id="CLU_060303_1_0_7"/>
<keyword evidence="3" id="KW-1185">Reference proteome</keyword>
<dbReference type="InterPro" id="IPR051781">
    <property type="entry name" value="Metallo-dep_Hydrolase"/>
</dbReference>
<evidence type="ECO:0000313" key="2">
    <source>
        <dbReference type="EMBL" id="ETX07023.1"/>
    </source>
</evidence>
<dbReference type="PIRSF" id="PIRSF038971">
    <property type="entry name" value="PhnM"/>
    <property type="match status" value="1"/>
</dbReference>
<comment type="caution">
    <text evidence="2">The sequence shown here is derived from an EMBL/GenBank/DDBJ whole genome shotgun (WGS) entry which is preliminary data.</text>
</comment>